<protein>
    <submittedName>
        <fullName evidence="3">DUF3592 domain-containing protein</fullName>
    </submittedName>
</protein>
<sequence length="155" mass="17051">MSRSLKDLAAVLLLLALAFLVRGITVLCVALESYGWSAVPGSVVDSHISRFRPDGARHGSDLYRAEITYRYAVDGFGRRGNLLYLGYSSDRTRDGAQAWLDRFPPDQAVVVYVNPEDSTQSVLITGISIEDFADLLTGSLLVAVASAMLRRSRRR</sequence>
<feature type="domain" description="DUF3592" evidence="2">
    <location>
        <begin position="39"/>
        <end position="127"/>
    </location>
</feature>
<dbReference type="RefSeq" id="WP_136853481.1">
    <property type="nucleotide sequence ID" value="NZ_SWCI01000007.1"/>
</dbReference>
<keyword evidence="4" id="KW-1185">Reference proteome</keyword>
<dbReference type="AlphaFoldDB" id="A0A4U1BEF5"/>
<evidence type="ECO:0000313" key="4">
    <source>
        <dbReference type="Proteomes" id="UP000305674"/>
    </source>
</evidence>
<comment type="caution">
    <text evidence="3">The sequence shown here is derived from an EMBL/GenBank/DDBJ whole genome shotgun (WGS) entry which is preliminary data.</text>
</comment>
<proteinExistence type="predicted"/>
<reference evidence="3 4" key="1">
    <citation type="submission" date="2019-04" db="EMBL/GenBank/DDBJ databases">
        <authorList>
            <person name="Hwang J.C."/>
        </authorList>
    </citation>
    <scope>NUCLEOTIDE SEQUENCE [LARGE SCALE GENOMIC DNA]</scope>
    <source>
        <strain evidence="3 4">IMCC35001</strain>
    </source>
</reference>
<keyword evidence="1" id="KW-1133">Transmembrane helix</keyword>
<dbReference type="Pfam" id="PF12158">
    <property type="entry name" value="DUF3592"/>
    <property type="match status" value="1"/>
</dbReference>
<keyword evidence="1" id="KW-0812">Transmembrane</keyword>
<gene>
    <name evidence="3" type="ORF">FCL40_11660</name>
</gene>
<organism evidence="3 4">
    <name type="scientific">Ferrimonas sediminicola</name>
    <dbReference type="NCBI Taxonomy" id="2569538"/>
    <lineage>
        <taxon>Bacteria</taxon>
        <taxon>Pseudomonadati</taxon>
        <taxon>Pseudomonadota</taxon>
        <taxon>Gammaproteobacteria</taxon>
        <taxon>Alteromonadales</taxon>
        <taxon>Ferrimonadaceae</taxon>
        <taxon>Ferrimonas</taxon>
    </lineage>
</organism>
<accession>A0A4U1BEF5</accession>
<dbReference type="Proteomes" id="UP000305674">
    <property type="component" value="Unassembled WGS sequence"/>
</dbReference>
<dbReference type="EMBL" id="SWCI01000007">
    <property type="protein sequence ID" value="TKB48370.1"/>
    <property type="molecule type" value="Genomic_DNA"/>
</dbReference>
<dbReference type="InterPro" id="IPR021994">
    <property type="entry name" value="DUF3592"/>
</dbReference>
<keyword evidence="1" id="KW-0472">Membrane</keyword>
<dbReference type="OrthoDB" id="7855841at2"/>
<evidence type="ECO:0000256" key="1">
    <source>
        <dbReference type="SAM" id="Phobius"/>
    </source>
</evidence>
<evidence type="ECO:0000313" key="3">
    <source>
        <dbReference type="EMBL" id="TKB48370.1"/>
    </source>
</evidence>
<feature type="transmembrane region" description="Helical" evidence="1">
    <location>
        <begin position="132"/>
        <end position="149"/>
    </location>
</feature>
<name>A0A4U1BEF5_9GAMM</name>
<evidence type="ECO:0000259" key="2">
    <source>
        <dbReference type="Pfam" id="PF12158"/>
    </source>
</evidence>